<comment type="caution">
    <text evidence="1">The sequence shown here is derived from an EMBL/GenBank/DDBJ whole genome shotgun (WGS) entry which is preliminary data.</text>
</comment>
<organism evidence="1 2">
    <name type="scientific">Persea americana</name>
    <name type="common">Avocado</name>
    <dbReference type="NCBI Taxonomy" id="3435"/>
    <lineage>
        <taxon>Eukaryota</taxon>
        <taxon>Viridiplantae</taxon>
        <taxon>Streptophyta</taxon>
        <taxon>Embryophyta</taxon>
        <taxon>Tracheophyta</taxon>
        <taxon>Spermatophyta</taxon>
        <taxon>Magnoliopsida</taxon>
        <taxon>Magnoliidae</taxon>
        <taxon>Laurales</taxon>
        <taxon>Lauraceae</taxon>
        <taxon>Persea</taxon>
    </lineage>
</organism>
<keyword evidence="2" id="KW-1185">Reference proteome</keyword>
<gene>
    <name evidence="1" type="ORF">MRB53_006279</name>
</gene>
<accession>A0ACC2MFI9</accession>
<reference evidence="1 2" key="1">
    <citation type="journal article" date="2022" name="Hortic Res">
        <title>A haplotype resolved chromosomal level avocado genome allows analysis of novel avocado genes.</title>
        <authorList>
            <person name="Nath O."/>
            <person name="Fletcher S.J."/>
            <person name="Hayward A."/>
            <person name="Shaw L.M."/>
            <person name="Masouleh A.K."/>
            <person name="Furtado A."/>
            <person name="Henry R.J."/>
            <person name="Mitter N."/>
        </authorList>
    </citation>
    <scope>NUCLEOTIDE SEQUENCE [LARGE SCALE GENOMIC DNA]</scope>
    <source>
        <strain evidence="2">cv. Hass</strain>
    </source>
</reference>
<protein>
    <submittedName>
        <fullName evidence="1">Uncharacterized protein</fullName>
    </submittedName>
</protein>
<name>A0ACC2MFI9_PERAE</name>
<evidence type="ECO:0000313" key="1">
    <source>
        <dbReference type="EMBL" id="KAJ8644531.1"/>
    </source>
</evidence>
<proteinExistence type="predicted"/>
<sequence length="107" mass="11975">MTTMALEPRDFQRWKSLAKALLVRDDDGVEGEMKMMATITKSSRSETVVTRNAGKLNEDGGVMASRQITSAGRRQGARVPGMFLVLCFHLLSVLFFFLLCFSFFSLC</sequence>
<evidence type="ECO:0000313" key="2">
    <source>
        <dbReference type="Proteomes" id="UP001234297"/>
    </source>
</evidence>
<dbReference type="Proteomes" id="UP001234297">
    <property type="component" value="Chromosome 2"/>
</dbReference>
<dbReference type="EMBL" id="CM056810">
    <property type="protein sequence ID" value="KAJ8644531.1"/>
    <property type="molecule type" value="Genomic_DNA"/>
</dbReference>